<keyword evidence="8" id="KW-1185">Reference proteome</keyword>
<dbReference type="PANTHER" id="PTHR43425:SF2">
    <property type="entry name" value="OXYGEN-INSENSITIVE NADPH NITROREDUCTASE"/>
    <property type="match status" value="1"/>
</dbReference>
<feature type="compositionally biased region" description="Basic and acidic residues" evidence="5">
    <location>
        <begin position="8"/>
        <end position="25"/>
    </location>
</feature>
<organism evidence="7 8">
    <name type="scientific">Minwuia thermotolerans</name>
    <dbReference type="NCBI Taxonomy" id="2056226"/>
    <lineage>
        <taxon>Bacteria</taxon>
        <taxon>Pseudomonadati</taxon>
        <taxon>Pseudomonadota</taxon>
        <taxon>Alphaproteobacteria</taxon>
        <taxon>Minwuiales</taxon>
        <taxon>Minwuiaceae</taxon>
        <taxon>Minwuia</taxon>
    </lineage>
</organism>
<evidence type="ECO:0000259" key="6">
    <source>
        <dbReference type="Pfam" id="PF00881"/>
    </source>
</evidence>
<evidence type="ECO:0000256" key="2">
    <source>
        <dbReference type="ARBA" id="ARBA00022630"/>
    </source>
</evidence>
<dbReference type="SUPFAM" id="SSF55469">
    <property type="entry name" value="FMN-dependent nitroreductase-like"/>
    <property type="match status" value="1"/>
</dbReference>
<sequence>MTNSISDLLERRFGDAPQPHDADEPQLWRDMASRGSCRRFSPEPLPPALLDRLAALALCSPTKSDLQQRDILIVDDPALRREIDALLTEGAQGQRWIARAPHMLIVLGNNRRQRRIHEWRDRTFANDHLDAFFNAAVDAGIALSALVLAAEAAGVGACPISAIRNHARQILELLALPAYVFPVAGVALGWPDAPTPVAPRLPLSHTVHRDRYREAGLREAVDAYDARRRAIAPYRVQRDVARFGEDPAYGWSEDKARQYANPERADFGAYVRAIGFSLD</sequence>
<gene>
    <name evidence="7" type="ORF">CVT23_19770</name>
</gene>
<dbReference type="InterPro" id="IPR000415">
    <property type="entry name" value="Nitroreductase-like"/>
</dbReference>
<comment type="similarity">
    <text evidence="1">Belongs to the flavin oxidoreductase frp family.</text>
</comment>
<dbReference type="OrthoDB" id="3181400at2"/>
<feature type="domain" description="Nitroreductase" evidence="6">
    <location>
        <begin position="32"/>
        <end position="190"/>
    </location>
</feature>
<dbReference type="RefSeq" id="WP_109794847.1">
    <property type="nucleotide sequence ID" value="NZ_PHIG01000052.1"/>
</dbReference>
<dbReference type="AlphaFoldDB" id="A0A2M9FWY0"/>
<evidence type="ECO:0000256" key="1">
    <source>
        <dbReference type="ARBA" id="ARBA00008366"/>
    </source>
</evidence>
<dbReference type="Proteomes" id="UP000229498">
    <property type="component" value="Unassembled WGS sequence"/>
</dbReference>
<protein>
    <submittedName>
        <fullName evidence="7">NADPH-dependent oxidoreductase</fullName>
    </submittedName>
</protein>
<evidence type="ECO:0000256" key="4">
    <source>
        <dbReference type="ARBA" id="ARBA00023002"/>
    </source>
</evidence>
<keyword evidence="4" id="KW-0560">Oxidoreductase</keyword>
<dbReference type="InterPro" id="IPR016446">
    <property type="entry name" value="Flavin_OxRdtase_Frp"/>
</dbReference>
<dbReference type="EMBL" id="PHIG01000052">
    <property type="protein sequence ID" value="PJK27970.1"/>
    <property type="molecule type" value="Genomic_DNA"/>
</dbReference>
<feature type="region of interest" description="Disordered" evidence="5">
    <location>
        <begin position="1"/>
        <end position="25"/>
    </location>
</feature>
<evidence type="ECO:0000256" key="5">
    <source>
        <dbReference type="SAM" id="MobiDB-lite"/>
    </source>
</evidence>
<dbReference type="PANTHER" id="PTHR43425">
    <property type="entry name" value="OXYGEN-INSENSITIVE NADPH NITROREDUCTASE"/>
    <property type="match status" value="1"/>
</dbReference>
<comment type="caution">
    <text evidence="7">The sequence shown here is derived from an EMBL/GenBank/DDBJ whole genome shotgun (WGS) entry which is preliminary data.</text>
</comment>
<evidence type="ECO:0000256" key="3">
    <source>
        <dbReference type="ARBA" id="ARBA00022643"/>
    </source>
</evidence>
<dbReference type="InterPro" id="IPR029479">
    <property type="entry name" value="Nitroreductase"/>
</dbReference>
<dbReference type="Pfam" id="PF00881">
    <property type="entry name" value="Nitroreductase"/>
    <property type="match status" value="1"/>
</dbReference>
<proteinExistence type="inferred from homology"/>
<dbReference type="GO" id="GO:0016491">
    <property type="term" value="F:oxidoreductase activity"/>
    <property type="evidence" value="ECO:0007669"/>
    <property type="project" value="UniProtKB-KW"/>
</dbReference>
<name>A0A2M9FWY0_9PROT</name>
<keyword evidence="3" id="KW-0288">FMN</keyword>
<dbReference type="Gene3D" id="3.40.109.10">
    <property type="entry name" value="NADH Oxidase"/>
    <property type="match status" value="1"/>
</dbReference>
<accession>A0A2M9FWY0</accession>
<evidence type="ECO:0000313" key="8">
    <source>
        <dbReference type="Proteomes" id="UP000229498"/>
    </source>
</evidence>
<evidence type="ECO:0000313" key="7">
    <source>
        <dbReference type="EMBL" id="PJK27970.1"/>
    </source>
</evidence>
<reference evidence="7 8" key="1">
    <citation type="submission" date="2017-11" db="EMBL/GenBank/DDBJ databases">
        <title>Draft genome sequence of Rhizobiales bacterium SY3-13.</title>
        <authorList>
            <person name="Sun C."/>
        </authorList>
    </citation>
    <scope>NUCLEOTIDE SEQUENCE [LARGE SCALE GENOMIC DNA]</scope>
    <source>
        <strain evidence="7 8">SY3-13</strain>
    </source>
</reference>
<keyword evidence="2" id="KW-0285">Flavoprotein</keyword>